<evidence type="ECO:0000313" key="2">
    <source>
        <dbReference type="EMBL" id="PIO26674.1"/>
    </source>
</evidence>
<evidence type="ECO:0000256" key="1">
    <source>
        <dbReference type="SAM" id="MobiDB-lite"/>
    </source>
</evidence>
<gene>
    <name evidence="2" type="ORF">AB205_0004590</name>
</gene>
<dbReference type="EMBL" id="KV939480">
    <property type="protein sequence ID" value="PIO26674.1"/>
    <property type="molecule type" value="Genomic_DNA"/>
</dbReference>
<organism evidence="2">
    <name type="scientific">Aquarana catesbeiana</name>
    <name type="common">American bullfrog</name>
    <name type="synonym">Rana catesbeiana</name>
    <dbReference type="NCBI Taxonomy" id="8400"/>
    <lineage>
        <taxon>Eukaryota</taxon>
        <taxon>Metazoa</taxon>
        <taxon>Chordata</taxon>
        <taxon>Craniata</taxon>
        <taxon>Vertebrata</taxon>
        <taxon>Euteleostomi</taxon>
        <taxon>Amphibia</taxon>
        <taxon>Batrachia</taxon>
        <taxon>Anura</taxon>
        <taxon>Neobatrachia</taxon>
        <taxon>Ranoidea</taxon>
        <taxon>Ranidae</taxon>
        <taxon>Aquarana</taxon>
    </lineage>
</organism>
<feature type="compositionally biased region" description="Polar residues" evidence="1">
    <location>
        <begin position="43"/>
        <end position="60"/>
    </location>
</feature>
<dbReference type="AlphaFoldDB" id="A0A2G9RFQ0"/>
<proteinExistence type="predicted"/>
<name>A0A2G9RFQ0_AQUCT</name>
<sequence>MVPGDQVEAPAEEEESVGCSPLLQSPMGQSGQEEPFAAEASTAPIQSQSKQYTNNPVLQRSNRRSQNKQERSIARGG</sequence>
<feature type="compositionally biased region" description="Polar residues" evidence="1">
    <location>
        <begin position="22"/>
        <end position="32"/>
    </location>
</feature>
<feature type="compositionally biased region" description="Basic and acidic residues" evidence="1">
    <location>
        <begin position="67"/>
        <end position="77"/>
    </location>
</feature>
<reference evidence="2" key="1">
    <citation type="submission" date="2017-08" db="EMBL/GenBank/DDBJ databases">
        <title>Assembly of the North American Bullfrog Genome.</title>
        <authorList>
            <person name="Warren R.L."/>
            <person name="Vandervalk B.P."/>
            <person name="Kucuk E."/>
            <person name="Birol I."/>
            <person name="Helbing C."/>
            <person name="Pandoh P."/>
            <person name="Behsaz B."/>
            <person name="Mohamadi H."/>
            <person name="Chu J."/>
            <person name="Jackman S."/>
            <person name="Hammond S.A."/>
            <person name="Veldhoen N."/>
            <person name="Kirk H."/>
            <person name="Zhao Y."/>
            <person name="Coope R."/>
            <person name="Pleasance S."/>
            <person name="Moore R."/>
            <person name="Holt R."/>
        </authorList>
    </citation>
    <scope>NUCLEOTIDE SEQUENCE</scope>
    <source>
        <strain evidence="2">Bruno</strain>
        <tissue evidence="2">Liver</tissue>
    </source>
</reference>
<feature type="region of interest" description="Disordered" evidence="1">
    <location>
        <begin position="1"/>
        <end position="77"/>
    </location>
</feature>
<protein>
    <submittedName>
        <fullName evidence="2">Uncharacterized protein</fullName>
    </submittedName>
</protein>
<accession>A0A2G9RFQ0</accession>